<feature type="coiled-coil region" evidence="1">
    <location>
        <begin position="380"/>
        <end position="407"/>
    </location>
</feature>
<dbReference type="RefSeq" id="WP_321395540.1">
    <property type="nucleotide sequence ID" value="NZ_CP139487.1"/>
</dbReference>
<dbReference type="EMBL" id="CP139487">
    <property type="protein sequence ID" value="WPU65307.1"/>
    <property type="molecule type" value="Genomic_DNA"/>
</dbReference>
<keyword evidence="1" id="KW-0175">Coiled coil</keyword>
<gene>
    <name evidence="2" type="ORF">SOO65_00940</name>
</gene>
<name>A0AAX4HQ84_9BACT</name>
<dbReference type="InterPro" id="IPR026337">
    <property type="entry name" value="AKG_HExxH"/>
</dbReference>
<proteinExistence type="predicted"/>
<protein>
    <submittedName>
        <fullName evidence="2">HEXXH motif-containing putative peptide modification protein</fullName>
    </submittedName>
</protein>
<reference evidence="2 3" key="1">
    <citation type="submission" date="2023-11" db="EMBL/GenBank/DDBJ databases">
        <title>Peredibacter starrii A3.12.</title>
        <authorList>
            <person name="Mitchell R.J."/>
        </authorList>
    </citation>
    <scope>NUCLEOTIDE SEQUENCE [LARGE SCALE GENOMIC DNA]</scope>
    <source>
        <strain evidence="2 3">A3.12</strain>
    </source>
</reference>
<sequence>MIFTTPQYSKLKSRLKAKYKKDLSKSLKTMKKLPESSLSDWLDHHADELKEFSTFNWHFLTLIDTHNFFNAQEANLGKEDFGPHEEMVFERWNNSEFADVFLKTLNRGQILGKASQTTLKVFDKHLVALAEKHILKSTKTSAAYRAQTSLGEYVKNKKTLKLLETTLHLEGKELRLMTQSLKEMKLFSQRIEVALKLIKKFSPSSWERFQAFTDVIIPIKQEQLVSYSHQDLPGYSMINLYHRDFVDLMDDLLHENGHHHLNYYLNLGKLIDEPVDNIYYSPWRRTLRPLRGVYHAYFTFFWAFKLFADLAKAKEVDSIWYLFSKTEKEKMIWRAVEEFHMLNYTFEELKWARKQGLIKDTGWNLILEQQKELNRFKRLIPTWEKKLKTHKKDLKDLKATLNKARKDFAK</sequence>
<accession>A0AAX4HQ84</accession>
<dbReference type="KEGG" id="psti:SOO65_00940"/>
<organism evidence="2 3">
    <name type="scientific">Peredibacter starrii</name>
    <dbReference type="NCBI Taxonomy" id="28202"/>
    <lineage>
        <taxon>Bacteria</taxon>
        <taxon>Pseudomonadati</taxon>
        <taxon>Bdellovibrionota</taxon>
        <taxon>Bacteriovoracia</taxon>
        <taxon>Bacteriovoracales</taxon>
        <taxon>Bacteriovoracaceae</taxon>
        <taxon>Peredibacter</taxon>
    </lineage>
</organism>
<dbReference type="Proteomes" id="UP001324634">
    <property type="component" value="Chromosome"/>
</dbReference>
<evidence type="ECO:0000313" key="3">
    <source>
        <dbReference type="Proteomes" id="UP001324634"/>
    </source>
</evidence>
<evidence type="ECO:0000256" key="1">
    <source>
        <dbReference type="SAM" id="Coils"/>
    </source>
</evidence>
<evidence type="ECO:0000313" key="2">
    <source>
        <dbReference type="EMBL" id="WPU65307.1"/>
    </source>
</evidence>
<dbReference type="AlphaFoldDB" id="A0AAX4HQ84"/>
<dbReference type="NCBIfam" id="TIGR04267">
    <property type="entry name" value="mod_HExxH"/>
    <property type="match status" value="1"/>
</dbReference>
<keyword evidence="3" id="KW-1185">Reference proteome</keyword>